<name>A0ABQ5IRY4_9ASTR</name>
<comment type="caution">
    <text evidence="1">The sequence shown here is derived from an EMBL/GenBank/DDBJ whole genome shotgun (WGS) entry which is preliminary data.</text>
</comment>
<accession>A0ABQ5IRY4</accession>
<reference evidence="1" key="2">
    <citation type="submission" date="2022-01" db="EMBL/GenBank/DDBJ databases">
        <authorList>
            <person name="Yamashiro T."/>
            <person name="Shiraishi A."/>
            <person name="Satake H."/>
            <person name="Nakayama K."/>
        </authorList>
    </citation>
    <scope>NUCLEOTIDE SEQUENCE</scope>
</reference>
<sequence length="101" mass="12102">MVVMILEVNGGRTHGERCLRRETLELTCDLRSLGRNNSMIIFEKRIRWFRRGYLIRSRRVRGGSLSEPWEVRYEEDKDDKKSGEDGYFILKEWIKGVKHKD</sequence>
<dbReference type="Proteomes" id="UP001151760">
    <property type="component" value="Unassembled WGS sequence"/>
</dbReference>
<organism evidence="1 2">
    <name type="scientific">Tanacetum coccineum</name>
    <dbReference type="NCBI Taxonomy" id="301880"/>
    <lineage>
        <taxon>Eukaryota</taxon>
        <taxon>Viridiplantae</taxon>
        <taxon>Streptophyta</taxon>
        <taxon>Embryophyta</taxon>
        <taxon>Tracheophyta</taxon>
        <taxon>Spermatophyta</taxon>
        <taxon>Magnoliopsida</taxon>
        <taxon>eudicotyledons</taxon>
        <taxon>Gunneridae</taxon>
        <taxon>Pentapetalae</taxon>
        <taxon>asterids</taxon>
        <taxon>campanulids</taxon>
        <taxon>Asterales</taxon>
        <taxon>Asteraceae</taxon>
        <taxon>Asteroideae</taxon>
        <taxon>Anthemideae</taxon>
        <taxon>Anthemidinae</taxon>
        <taxon>Tanacetum</taxon>
    </lineage>
</organism>
<proteinExistence type="predicted"/>
<dbReference type="EMBL" id="BQNB010021110">
    <property type="protein sequence ID" value="GJU02992.1"/>
    <property type="molecule type" value="Genomic_DNA"/>
</dbReference>
<keyword evidence="2" id="KW-1185">Reference proteome</keyword>
<evidence type="ECO:0000313" key="1">
    <source>
        <dbReference type="EMBL" id="GJU02992.1"/>
    </source>
</evidence>
<evidence type="ECO:0000313" key="2">
    <source>
        <dbReference type="Proteomes" id="UP001151760"/>
    </source>
</evidence>
<gene>
    <name evidence="1" type="ORF">Tco_1113330</name>
</gene>
<reference evidence="1" key="1">
    <citation type="journal article" date="2022" name="Int. J. Mol. Sci.">
        <title>Draft Genome of Tanacetum Coccineum: Genomic Comparison of Closely Related Tanacetum-Family Plants.</title>
        <authorList>
            <person name="Yamashiro T."/>
            <person name="Shiraishi A."/>
            <person name="Nakayama K."/>
            <person name="Satake H."/>
        </authorList>
    </citation>
    <scope>NUCLEOTIDE SEQUENCE</scope>
</reference>
<protein>
    <submittedName>
        <fullName evidence="1">Uncharacterized protein</fullName>
    </submittedName>
</protein>